<feature type="region of interest" description="Disordered" evidence="1">
    <location>
        <begin position="261"/>
        <end position="284"/>
    </location>
</feature>
<feature type="region of interest" description="Disordered" evidence="1">
    <location>
        <begin position="72"/>
        <end position="96"/>
    </location>
</feature>
<feature type="region of interest" description="Disordered" evidence="1">
    <location>
        <begin position="626"/>
        <end position="651"/>
    </location>
</feature>
<proteinExistence type="predicted"/>
<reference evidence="2 3" key="1">
    <citation type="submission" date="2023-02" db="EMBL/GenBank/DDBJ databases">
        <title>LHISI_Scaffold_Assembly.</title>
        <authorList>
            <person name="Stuart O.P."/>
            <person name="Cleave R."/>
            <person name="Magrath M.J.L."/>
            <person name="Mikheyev A.S."/>
        </authorList>
    </citation>
    <scope>NUCLEOTIDE SEQUENCE [LARGE SCALE GENOMIC DNA]</scope>
    <source>
        <strain evidence="2">Daus_M_001</strain>
        <tissue evidence="2">Leg muscle</tissue>
    </source>
</reference>
<dbReference type="EMBL" id="JARBHB010000007">
    <property type="protein sequence ID" value="KAJ8878396.1"/>
    <property type="molecule type" value="Genomic_DNA"/>
</dbReference>
<protein>
    <submittedName>
        <fullName evidence="2">Uncharacterized protein</fullName>
    </submittedName>
</protein>
<feature type="region of interest" description="Disordered" evidence="1">
    <location>
        <begin position="182"/>
        <end position="206"/>
    </location>
</feature>
<evidence type="ECO:0000313" key="3">
    <source>
        <dbReference type="Proteomes" id="UP001159363"/>
    </source>
</evidence>
<evidence type="ECO:0000256" key="1">
    <source>
        <dbReference type="SAM" id="MobiDB-lite"/>
    </source>
</evidence>
<accession>A0ABQ9H292</accession>
<feature type="compositionally biased region" description="Low complexity" evidence="1">
    <location>
        <begin position="264"/>
        <end position="279"/>
    </location>
</feature>
<name>A0ABQ9H292_9NEOP</name>
<gene>
    <name evidence="2" type="ORF">PR048_018974</name>
</gene>
<feature type="compositionally biased region" description="Acidic residues" evidence="1">
    <location>
        <begin position="302"/>
        <end position="325"/>
    </location>
</feature>
<organism evidence="2 3">
    <name type="scientific">Dryococelus australis</name>
    <dbReference type="NCBI Taxonomy" id="614101"/>
    <lineage>
        <taxon>Eukaryota</taxon>
        <taxon>Metazoa</taxon>
        <taxon>Ecdysozoa</taxon>
        <taxon>Arthropoda</taxon>
        <taxon>Hexapoda</taxon>
        <taxon>Insecta</taxon>
        <taxon>Pterygota</taxon>
        <taxon>Neoptera</taxon>
        <taxon>Polyneoptera</taxon>
        <taxon>Phasmatodea</taxon>
        <taxon>Verophasmatodea</taxon>
        <taxon>Anareolatae</taxon>
        <taxon>Phasmatidae</taxon>
        <taxon>Eurycanthinae</taxon>
        <taxon>Dryococelus</taxon>
    </lineage>
</organism>
<feature type="compositionally biased region" description="Basic and acidic residues" evidence="1">
    <location>
        <begin position="79"/>
        <end position="88"/>
    </location>
</feature>
<dbReference type="Proteomes" id="UP001159363">
    <property type="component" value="Chromosome 6"/>
</dbReference>
<feature type="region of interest" description="Disordered" evidence="1">
    <location>
        <begin position="299"/>
        <end position="326"/>
    </location>
</feature>
<comment type="caution">
    <text evidence="2">The sequence shown here is derived from an EMBL/GenBank/DDBJ whole genome shotgun (WGS) entry which is preliminary data.</text>
</comment>
<evidence type="ECO:0000313" key="2">
    <source>
        <dbReference type="EMBL" id="KAJ8878396.1"/>
    </source>
</evidence>
<sequence length="935" mass="105497">MTYYQGFGQFTFTGGCGITRTLKHSVLLNNKAKFSGLYRLAIVRYGIFLVGSADVWQVSLQELIGDKRLRSKAGMKGRGTREMPEKTRPPARSSSTISVCENPVVARQRIEPGSAWWEACRLTAQPPRPPLELVLSITADSSVHKLSDATKCDPSLVRPQRHLEVTAKCERLQLRLINKDKRGDDQGKSCREPFHRPRIIDGSDFRPSEQLRAGNARLQRANTPVKLSPDSSCLRLTIKPSSCALQQLKVGTLPSIRVERSRKTMGNRNQNGRTGNRTRFLPNAGPASYHCATSLVARHDADDGDNDDDDNNNDDYEPDDDDTDDGNVYCGYNHFNDAMVMARLTMIMRMTMAMTMRMSKEEGDYDEEDDDDDDYDNVDDENDDDWRYLFESEERSLHPVLNPERKFAVSEKPTTFELSPGPLAHQCEETEVFFFVRRSKSRQQQNHYRQAQLHRNWERRDHRLYLGISLTFPWSDLSKPRKTESRMLGPAILTGPSRMPVQYVSTAQNQTLSFQFRSVAIYHSTWRNSSRACGTSGGRMTHKAAVAERIDCARLLLRITGFNPRPGRSRIFASGNRAGRCRQVFSGITRDELDGTRVIVDISERWGNTVGVESLSVVSADMEPSVGGHGAKCRRTRSQVSAETESTPVGHGAKCRRAGDYIFPSGECKHRVSKNTEVKQPLIQRTPAAHANKVVSLVSNLPLAKQRLLAGLPIGDLSQHEIANEIRSPFTELRAANEQMGTLTSKGTAPQFCLFLLAVWCKLITRLPWNEQIKDLRRSSVDSLRIRSWPLKRELSIVLWNPGILTAVSRVNVIGGRWALHDLLPIPICGHVRWLIGTALTNQEAVSRPLRLTQGWLDHTTTDPRRGNSDFLKWRERRWGLAPWITWKPHVLQCTTLMCVPFSSILPLLCIVDVTRVIQSLRLAMTIAVPIRGNI</sequence>
<keyword evidence="3" id="KW-1185">Reference proteome</keyword>
<feature type="compositionally biased region" description="Polar residues" evidence="1">
    <location>
        <begin position="638"/>
        <end position="647"/>
    </location>
</feature>